<evidence type="ECO:0000313" key="2">
    <source>
        <dbReference type="Proteomes" id="UP001062846"/>
    </source>
</evidence>
<proteinExistence type="predicted"/>
<keyword evidence="2" id="KW-1185">Reference proteome</keyword>
<protein>
    <submittedName>
        <fullName evidence="1">Uncharacterized protein</fullName>
    </submittedName>
</protein>
<dbReference type="EMBL" id="CM046397">
    <property type="protein sequence ID" value="KAI8536884.1"/>
    <property type="molecule type" value="Genomic_DNA"/>
</dbReference>
<comment type="caution">
    <text evidence="1">The sequence shown here is derived from an EMBL/GenBank/DDBJ whole genome shotgun (WGS) entry which is preliminary data.</text>
</comment>
<dbReference type="Proteomes" id="UP001062846">
    <property type="component" value="Chromosome 10"/>
</dbReference>
<reference evidence="1" key="1">
    <citation type="submission" date="2022-02" db="EMBL/GenBank/DDBJ databases">
        <title>Plant Genome Project.</title>
        <authorList>
            <person name="Zhang R.-G."/>
        </authorList>
    </citation>
    <scope>NUCLEOTIDE SEQUENCE</scope>
    <source>
        <strain evidence="1">AT1</strain>
    </source>
</reference>
<accession>A0ACC0M8F9</accession>
<evidence type="ECO:0000313" key="1">
    <source>
        <dbReference type="EMBL" id="KAI8536884.1"/>
    </source>
</evidence>
<gene>
    <name evidence="1" type="ORF">RHMOL_Rhmol10G0291200</name>
</gene>
<organism evidence="1 2">
    <name type="scientific">Rhododendron molle</name>
    <name type="common">Chinese azalea</name>
    <name type="synonym">Azalea mollis</name>
    <dbReference type="NCBI Taxonomy" id="49168"/>
    <lineage>
        <taxon>Eukaryota</taxon>
        <taxon>Viridiplantae</taxon>
        <taxon>Streptophyta</taxon>
        <taxon>Embryophyta</taxon>
        <taxon>Tracheophyta</taxon>
        <taxon>Spermatophyta</taxon>
        <taxon>Magnoliopsida</taxon>
        <taxon>eudicotyledons</taxon>
        <taxon>Gunneridae</taxon>
        <taxon>Pentapetalae</taxon>
        <taxon>asterids</taxon>
        <taxon>Ericales</taxon>
        <taxon>Ericaceae</taxon>
        <taxon>Ericoideae</taxon>
        <taxon>Rhodoreae</taxon>
        <taxon>Rhododendron</taxon>
    </lineage>
</organism>
<name>A0ACC0M8F9_RHOML</name>
<sequence length="161" mass="16486">MGTAAKSRRKTSGFHLDLEAGSGGGSRGRYTIAAGCVLAPAGIGEVLVAWWLGMEVTPRRIDLSRGEAPAGGLVSSRPGAHIYTRKHSQRNPNTPTHSSGGRTDVGRGSGGGNRGGRTDGGRGMAGRGSGVGTRGGSTDGGRGRANRGRRSCEYNKKLKAN</sequence>